<keyword evidence="3" id="KW-1185">Reference proteome</keyword>
<dbReference type="EMBL" id="KN833687">
    <property type="protein sequence ID" value="KIK30096.1"/>
    <property type="molecule type" value="Genomic_DNA"/>
</dbReference>
<evidence type="ECO:0008006" key="4">
    <source>
        <dbReference type="Google" id="ProtNLM"/>
    </source>
</evidence>
<feature type="chain" id="PRO_5002218096" description="Secreted protein" evidence="1">
    <location>
        <begin position="28"/>
        <end position="84"/>
    </location>
</feature>
<keyword evidence="1" id="KW-0732">Signal</keyword>
<dbReference type="AlphaFoldDB" id="A0A0C9ZL47"/>
<gene>
    <name evidence="2" type="ORF">PISMIDRAFT_671137</name>
</gene>
<reference evidence="2 3" key="1">
    <citation type="submission" date="2014-04" db="EMBL/GenBank/DDBJ databases">
        <authorList>
            <consortium name="DOE Joint Genome Institute"/>
            <person name="Kuo A."/>
            <person name="Kohler A."/>
            <person name="Costa M.D."/>
            <person name="Nagy L.G."/>
            <person name="Floudas D."/>
            <person name="Copeland A."/>
            <person name="Barry K.W."/>
            <person name="Cichocki N."/>
            <person name="Veneault-Fourrey C."/>
            <person name="LaButti K."/>
            <person name="Lindquist E.A."/>
            <person name="Lipzen A."/>
            <person name="Lundell T."/>
            <person name="Morin E."/>
            <person name="Murat C."/>
            <person name="Sun H."/>
            <person name="Tunlid A."/>
            <person name="Henrissat B."/>
            <person name="Grigoriev I.V."/>
            <person name="Hibbett D.S."/>
            <person name="Martin F."/>
            <person name="Nordberg H.P."/>
            <person name="Cantor M.N."/>
            <person name="Hua S.X."/>
        </authorList>
    </citation>
    <scope>NUCLEOTIDE SEQUENCE [LARGE SCALE GENOMIC DNA]</scope>
    <source>
        <strain evidence="2 3">441</strain>
    </source>
</reference>
<evidence type="ECO:0000313" key="3">
    <source>
        <dbReference type="Proteomes" id="UP000054018"/>
    </source>
</evidence>
<protein>
    <recommendedName>
        <fullName evidence="4">Secreted protein</fullName>
    </recommendedName>
</protein>
<feature type="signal peptide" evidence="1">
    <location>
        <begin position="1"/>
        <end position="27"/>
    </location>
</feature>
<evidence type="ECO:0000313" key="2">
    <source>
        <dbReference type="EMBL" id="KIK30096.1"/>
    </source>
</evidence>
<reference evidence="3" key="2">
    <citation type="submission" date="2015-01" db="EMBL/GenBank/DDBJ databases">
        <title>Evolutionary Origins and Diversification of the Mycorrhizal Mutualists.</title>
        <authorList>
            <consortium name="DOE Joint Genome Institute"/>
            <consortium name="Mycorrhizal Genomics Consortium"/>
            <person name="Kohler A."/>
            <person name="Kuo A."/>
            <person name="Nagy L.G."/>
            <person name="Floudas D."/>
            <person name="Copeland A."/>
            <person name="Barry K.W."/>
            <person name="Cichocki N."/>
            <person name="Veneault-Fourrey C."/>
            <person name="LaButti K."/>
            <person name="Lindquist E.A."/>
            <person name="Lipzen A."/>
            <person name="Lundell T."/>
            <person name="Morin E."/>
            <person name="Murat C."/>
            <person name="Riley R."/>
            <person name="Ohm R."/>
            <person name="Sun H."/>
            <person name="Tunlid A."/>
            <person name="Henrissat B."/>
            <person name="Grigoriev I.V."/>
            <person name="Hibbett D.S."/>
            <person name="Martin F."/>
        </authorList>
    </citation>
    <scope>NUCLEOTIDE SEQUENCE [LARGE SCALE GENOMIC DNA]</scope>
    <source>
        <strain evidence="3">441</strain>
    </source>
</reference>
<proteinExistence type="predicted"/>
<dbReference type="HOGENOM" id="CLU_2528316_0_0_1"/>
<accession>A0A0C9ZL47</accession>
<sequence length="84" mass="9772">MRFLWARGMGWWNLWFWSGSCLQDLEATVESRSLRLLLTTLVTATHNFVCVYLAEYLIRVIASILSRFLYCSALYASGLLSCRR</sequence>
<name>A0A0C9ZL47_9AGAM</name>
<dbReference type="PROSITE" id="PS51257">
    <property type="entry name" value="PROKAR_LIPOPROTEIN"/>
    <property type="match status" value="1"/>
</dbReference>
<evidence type="ECO:0000256" key="1">
    <source>
        <dbReference type="SAM" id="SignalP"/>
    </source>
</evidence>
<dbReference type="Proteomes" id="UP000054018">
    <property type="component" value="Unassembled WGS sequence"/>
</dbReference>
<organism evidence="2 3">
    <name type="scientific">Pisolithus microcarpus 441</name>
    <dbReference type="NCBI Taxonomy" id="765257"/>
    <lineage>
        <taxon>Eukaryota</taxon>
        <taxon>Fungi</taxon>
        <taxon>Dikarya</taxon>
        <taxon>Basidiomycota</taxon>
        <taxon>Agaricomycotina</taxon>
        <taxon>Agaricomycetes</taxon>
        <taxon>Agaricomycetidae</taxon>
        <taxon>Boletales</taxon>
        <taxon>Sclerodermatineae</taxon>
        <taxon>Pisolithaceae</taxon>
        <taxon>Pisolithus</taxon>
    </lineage>
</organism>